<proteinExistence type="predicted"/>
<organism evidence="1 2">
    <name type="scientific">Colocasia esculenta</name>
    <name type="common">Wild taro</name>
    <name type="synonym">Arum esculentum</name>
    <dbReference type="NCBI Taxonomy" id="4460"/>
    <lineage>
        <taxon>Eukaryota</taxon>
        <taxon>Viridiplantae</taxon>
        <taxon>Streptophyta</taxon>
        <taxon>Embryophyta</taxon>
        <taxon>Tracheophyta</taxon>
        <taxon>Spermatophyta</taxon>
        <taxon>Magnoliopsida</taxon>
        <taxon>Liliopsida</taxon>
        <taxon>Araceae</taxon>
        <taxon>Aroideae</taxon>
        <taxon>Colocasieae</taxon>
        <taxon>Colocasia</taxon>
    </lineage>
</organism>
<name>A0A843TRV4_COLES</name>
<evidence type="ECO:0000313" key="2">
    <source>
        <dbReference type="Proteomes" id="UP000652761"/>
    </source>
</evidence>
<dbReference type="SUPFAM" id="SSF47072">
    <property type="entry name" value="Cysteine alpha-hairpin motif"/>
    <property type="match status" value="1"/>
</dbReference>
<dbReference type="InterPro" id="IPR009069">
    <property type="entry name" value="Cys_alpha_HP_mot_SF"/>
</dbReference>
<dbReference type="OrthoDB" id="13601at2759"/>
<protein>
    <submittedName>
        <fullName evidence="1">Uncharacterized protein</fullName>
    </submittedName>
</protein>
<comment type="caution">
    <text evidence="1">The sequence shown here is derived from an EMBL/GenBank/DDBJ whole genome shotgun (WGS) entry which is preliminary data.</text>
</comment>
<dbReference type="Proteomes" id="UP000652761">
    <property type="component" value="Unassembled WGS sequence"/>
</dbReference>
<sequence>MGGQKSKEPCKKEACDIQACLTKNNFMPQSSPLCPSGQAAKPLWRLPTARHFLPPFRPAHLCPHRATYCSALLPVLCTHIQGDLLPHPTFPSSSISLPFFMASVVDSDIPKRDIQLTGSAYRPKDCDRL</sequence>
<evidence type="ECO:0000313" key="1">
    <source>
        <dbReference type="EMBL" id="MQL71129.1"/>
    </source>
</evidence>
<reference evidence="1" key="1">
    <citation type="submission" date="2017-07" db="EMBL/GenBank/DDBJ databases">
        <title>Taro Niue Genome Assembly and Annotation.</title>
        <authorList>
            <person name="Atibalentja N."/>
            <person name="Keating K."/>
            <person name="Fields C.J."/>
        </authorList>
    </citation>
    <scope>NUCLEOTIDE SEQUENCE</scope>
    <source>
        <strain evidence="1">Niue_2</strain>
        <tissue evidence="1">Leaf</tissue>
    </source>
</reference>
<gene>
    <name evidence="1" type="ORF">Taro_003482</name>
</gene>
<dbReference type="EMBL" id="NMUH01000089">
    <property type="protein sequence ID" value="MQL71129.1"/>
    <property type="molecule type" value="Genomic_DNA"/>
</dbReference>
<dbReference type="AlphaFoldDB" id="A0A843TRV4"/>
<dbReference type="Gene3D" id="1.10.287.1130">
    <property type="entry name" value="CytochromE C oxidase copper chaperone"/>
    <property type="match status" value="1"/>
</dbReference>
<accession>A0A843TRV4</accession>
<keyword evidence="2" id="KW-1185">Reference proteome</keyword>